<sequence length="463" mass="48133">MRRLAIAGVVTTVAAWYITRRRRRRRKLPRLRTAIPGPKSQALITRLASHECPAITARRARRADALGAAATDPIVWASASGAIVVDADGNEFLDVTSGFGVANLGHAAPAVVAAARRMLDRPLVHAMGDAFADESRVELLEALASFLPGLPKGILGCSGADAVQAAIKTATLATGRAGVLAFGGGYHGLGHGALAATAYHAPSFRAPFEAQLGAHVTFSEFGGAVPSLRDVGCVIVEPIQGRGGIREPPAGWLEELRAKCDAEGALLVYDEVYSGFGRTGAWFAFEALGAPPPDLICLGKAMAGGFPISVCLGTRAAMDAWGASRGEALHTQTFLGNPLGCAMARASLRELRRVDAPALAERRGAELRALLAARGLGPVRGRGLMLAVDVPDPLRAMAGLLRRGVLALPVGEGADFALGLVPPLTIDSDQLAFVADALAAEFPREAGPARELAVPEEDEVAGR</sequence>
<keyword evidence="8" id="KW-1185">Reference proteome</keyword>
<dbReference type="InParanoid" id="F0YB10"/>
<gene>
    <name evidence="7" type="primary">rocD2</name>
    <name evidence="7" type="ORF">AURANDRAFT_78015</name>
</gene>
<evidence type="ECO:0000256" key="4">
    <source>
        <dbReference type="ARBA" id="ARBA00022679"/>
    </source>
</evidence>
<proteinExistence type="inferred from homology"/>
<dbReference type="GeneID" id="20229126"/>
<dbReference type="InterPro" id="IPR049704">
    <property type="entry name" value="Aminotrans_3_PPA_site"/>
</dbReference>
<reference evidence="7 8" key="1">
    <citation type="journal article" date="2011" name="Proc. Natl. Acad. Sci. U.S.A.">
        <title>Niche of harmful alga Aureococcus anophagefferens revealed through ecogenomics.</title>
        <authorList>
            <person name="Gobler C.J."/>
            <person name="Berry D.L."/>
            <person name="Dyhrman S.T."/>
            <person name="Wilhelm S.W."/>
            <person name="Salamov A."/>
            <person name="Lobanov A.V."/>
            <person name="Zhang Y."/>
            <person name="Collier J.L."/>
            <person name="Wurch L.L."/>
            <person name="Kustka A.B."/>
            <person name="Dill B.D."/>
            <person name="Shah M."/>
            <person name="VerBerkmoes N.C."/>
            <person name="Kuo A."/>
            <person name="Terry A."/>
            <person name="Pangilinan J."/>
            <person name="Lindquist E.A."/>
            <person name="Lucas S."/>
            <person name="Paulsen I.T."/>
            <person name="Hattenrath-Lehmann T.K."/>
            <person name="Talmage S.C."/>
            <person name="Walker E.A."/>
            <person name="Koch F."/>
            <person name="Burson A.M."/>
            <person name="Marcoval M.A."/>
            <person name="Tang Y.Z."/>
            <person name="Lecleir G.R."/>
            <person name="Coyne K.J."/>
            <person name="Berg G.M."/>
            <person name="Bertrand E.M."/>
            <person name="Saito M.A."/>
            <person name="Gladyshev V.N."/>
            <person name="Grigoriev I.V."/>
        </authorList>
    </citation>
    <scope>NUCLEOTIDE SEQUENCE [LARGE SCALE GENOMIC DNA]</scope>
    <source>
        <strain evidence="8">CCMP 1984</strain>
    </source>
</reference>
<dbReference type="SUPFAM" id="SSF53383">
    <property type="entry name" value="PLP-dependent transferases"/>
    <property type="match status" value="1"/>
</dbReference>
<evidence type="ECO:0000313" key="8">
    <source>
        <dbReference type="Proteomes" id="UP000002729"/>
    </source>
</evidence>
<dbReference type="PROSITE" id="PS00600">
    <property type="entry name" value="AA_TRANSFER_CLASS_3"/>
    <property type="match status" value="1"/>
</dbReference>
<protein>
    <submittedName>
        <fullName evidence="7">Ornithine aminotransferase, rocD2</fullName>
    </submittedName>
</protein>
<dbReference type="PANTHER" id="PTHR11986:SF79">
    <property type="entry name" value="ACETYLORNITHINE AMINOTRANSFERASE, MITOCHONDRIAL"/>
    <property type="match status" value="1"/>
</dbReference>
<keyword evidence="3 7" id="KW-0032">Aminotransferase</keyword>
<keyword evidence="5 6" id="KW-0663">Pyridoxal phosphate</keyword>
<evidence type="ECO:0000256" key="6">
    <source>
        <dbReference type="RuleBase" id="RU003560"/>
    </source>
</evidence>
<dbReference type="OMA" id="ELDQWKP"/>
<dbReference type="InterPro" id="IPR050103">
    <property type="entry name" value="Class-III_PLP-dep_AT"/>
</dbReference>
<dbReference type="EMBL" id="GL833130">
    <property type="protein sequence ID" value="EGB07547.1"/>
    <property type="molecule type" value="Genomic_DNA"/>
</dbReference>
<dbReference type="GO" id="GO:0008483">
    <property type="term" value="F:transaminase activity"/>
    <property type="evidence" value="ECO:0007669"/>
    <property type="project" value="UniProtKB-KW"/>
</dbReference>
<dbReference type="InterPro" id="IPR015422">
    <property type="entry name" value="PyrdxlP-dep_Trfase_small"/>
</dbReference>
<dbReference type="RefSeq" id="XP_009037550.1">
    <property type="nucleotide sequence ID" value="XM_009039302.1"/>
</dbReference>
<evidence type="ECO:0000313" key="7">
    <source>
        <dbReference type="EMBL" id="EGB07547.1"/>
    </source>
</evidence>
<evidence type="ECO:0000256" key="5">
    <source>
        <dbReference type="ARBA" id="ARBA00022898"/>
    </source>
</evidence>
<dbReference type="eggNOG" id="KOG1401">
    <property type="taxonomic scope" value="Eukaryota"/>
</dbReference>
<dbReference type="AlphaFoldDB" id="F0YB10"/>
<dbReference type="Pfam" id="PF00202">
    <property type="entry name" value="Aminotran_3"/>
    <property type="match status" value="1"/>
</dbReference>
<evidence type="ECO:0000256" key="3">
    <source>
        <dbReference type="ARBA" id="ARBA00022576"/>
    </source>
</evidence>
<dbReference type="GO" id="GO:0030170">
    <property type="term" value="F:pyridoxal phosphate binding"/>
    <property type="evidence" value="ECO:0007669"/>
    <property type="project" value="InterPro"/>
</dbReference>
<dbReference type="PIRSF" id="PIRSF000521">
    <property type="entry name" value="Transaminase_4ab_Lys_Orn"/>
    <property type="match status" value="1"/>
</dbReference>
<dbReference type="KEGG" id="aaf:AURANDRAFT_78015"/>
<accession>F0YB10</accession>
<dbReference type="Gene3D" id="3.40.640.10">
    <property type="entry name" value="Type I PLP-dependent aspartate aminotransferase-like (Major domain)"/>
    <property type="match status" value="1"/>
</dbReference>
<dbReference type="OrthoDB" id="5419315at2759"/>
<evidence type="ECO:0000256" key="1">
    <source>
        <dbReference type="ARBA" id="ARBA00001933"/>
    </source>
</evidence>
<dbReference type="InterPro" id="IPR015424">
    <property type="entry name" value="PyrdxlP-dep_Trfase"/>
</dbReference>
<comment type="cofactor">
    <cofactor evidence="1">
        <name>pyridoxal 5'-phosphate</name>
        <dbReference type="ChEBI" id="CHEBI:597326"/>
    </cofactor>
</comment>
<evidence type="ECO:0000256" key="2">
    <source>
        <dbReference type="ARBA" id="ARBA00008954"/>
    </source>
</evidence>
<dbReference type="InterPro" id="IPR015421">
    <property type="entry name" value="PyrdxlP-dep_Trfase_major"/>
</dbReference>
<dbReference type="Proteomes" id="UP000002729">
    <property type="component" value="Unassembled WGS sequence"/>
</dbReference>
<dbReference type="Gene3D" id="3.90.1150.10">
    <property type="entry name" value="Aspartate Aminotransferase, domain 1"/>
    <property type="match status" value="1"/>
</dbReference>
<organism evidence="8">
    <name type="scientific">Aureococcus anophagefferens</name>
    <name type="common">Harmful bloom alga</name>
    <dbReference type="NCBI Taxonomy" id="44056"/>
    <lineage>
        <taxon>Eukaryota</taxon>
        <taxon>Sar</taxon>
        <taxon>Stramenopiles</taxon>
        <taxon>Ochrophyta</taxon>
        <taxon>Pelagophyceae</taxon>
        <taxon>Pelagomonadales</taxon>
        <taxon>Pelagomonadaceae</taxon>
        <taxon>Aureococcus</taxon>
    </lineage>
</organism>
<keyword evidence="4 7" id="KW-0808">Transferase</keyword>
<dbReference type="InterPro" id="IPR005814">
    <property type="entry name" value="Aminotrans_3"/>
</dbReference>
<name>F0YB10_AURAN</name>
<comment type="similarity">
    <text evidence="2 6">Belongs to the class-III pyridoxal-phosphate-dependent aminotransferase family.</text>
</comment>
<dbReference type="GO" id="GO:0042802">
    <property type="term" value="F:identical protein binding"/>
    <property type="evidence" value="ECO:0007669"/>
    <property type="project" value="TreeGrafter"/>
</dbReference>
<dbReference type="PANTHER" id="PTHR11986">
    <property type="entry name" value="AMINOTRANSFERASE CLASS III"/>
    <property type="match status" value="1"/>
</dbReference>